<dbReference type="RefSeq" id="WP_267093956.1">
    <property type="nucleotide sequence ID" value="NZ_CP099534.1"/>
</dbReference>
<organism evidence="1 2">
    <name type="scientific">Xanthomonas sacchari</name>
    <dbReference type="NCBI Taxonomy" id="56458"/>
    <lineage>
        <taxon>Bacteria</taxon>
        <taxon>Pseudomonadati</taxon>
        <taxon>Pseudomonadota</taxon>
        <taxon>Gammaproteobacteria</taxon>
        <taxon>Lysobacterales</taxon>
        <taxon>Lysobacteraceae</taxon>
        <taxon>Xanthomonas</taxon>
    </lineage>
</organism>
<evidence type="ECO:0000313" key="2">
    <source>
        <dbReference type="Proteomes" id="UP001164392"/>
    </source>
</evidence>
<name>A0AA46YAR7_9XANT</name>
<evidence type="ECO:0000313" key="1">
    <source>
        <dbReference type="EMBL" id="UYK90461.1"/>
    </source>
</evidence>
<reference evidence="1" key="1">
    <citation type="submission" date="2022-06" db="EMBL/GenBank/DDBJ databases">
        <title>Dynamics of rice microbiomes reveals core vertical transmitted seed endophytes.</title>
        <authorList>
            <person name="Liao K."/>
            <person name="Zhang X."/>
        </authorList>
    </citation>
    <scope>NUCLEOTIDE SEQUENCE</scope>
    <source>
        <strain evidence="1">JR3-14</strain>
    </source>
</reference>
<dbReference type="EMBL" id="CP099534">
    <property type="protein sequence ID" value="UYK90461.1"/>
    <property type="molecule type" value="Genomic_DNA"/>
</dbReference>
<dbReference type="Proteomes" id="UP001164392">
    <property type="component" value="Chromosome"/>
</dbReference>
<sequence length="151" mass="16664">MQHRSRAGLIAGVLVALLALVSFAYLKDARAGKVVQCSPQSVEILLAIKSDSEIAEYGATHFKSPNVPFLASQINLSEKLCSDEGRGVRVVYLTTPGFSQGRPFINIDKIYFDDDAAFVEISFPPTGKNADVFLRKRAGVWRAIKKEMWES</sequence>
<gene>
    <name evidence="1" type="ORF">NG824_08750</name>
</gene>
<accession>A0AA46YAR7</accession>
<dbReference type="AlphaFoldDB" id="A0AA46YAR7"/>
<protein>
    <submittedName>
        <fullName evidence="1">Uncharacterized protein</fullName>
    </submittedName>
</protein>
<proteinExistence type="predicted"/>